<dbReference type="GeneID" id="60329179"/>
<evidence type="ECO:0000313" key="1">
    <source>
        <dbReference type="EMBL" id="AXQ61056.1"/>
    </source>
</evidence>
<sequence length="40" mass="4419">MSAFFQPSLGTVIAVTPTLQMLQPLNRRQQQAQSDPHAPL</sequence>
<organism evidence="1 2">
    <name type="scientific">Mycobacterium phage Girr</name>
    <dbReference type="NCBI Taxonomy" id="2301565"/>
    <lineage>
        <taxon>Viruses</taxon>
        <taxon>Duplodnaviria</taxon>
        <taxon>Heunggongvirae</taxon>
        <taxon>Uroviricota</taxon>
        <taxon>Caudoviricetes</taxon>
        <taxon>Gracegardnervirinae</taxon>
        <taxon>Cheoctovirus</taxon>
        <taxon>Cheoctovirus girr</taxon>
    </lineage>
</organism>
<dbReference type="RefSeq" id="YP_009957659.1">
    <property type="nucleotide sequence ID" value="NC_051663.1"/>
</dbReference>
<reference evidence="1 2" key="1">
    <citation type="submission" date="2018-07" db="EMBL/GenBank/DDBJ databases">
        <authorList>
            <person name="Bailey A."/>
            <person name="Bass S."/>
            <person name="Davis M."/>
            <person name="Ertel C."/>
            <person name="Grzech H."/>
            <person name="Heuler J."/>
            <person name="Jenkins M."/>
            <person name="Myrick J."/>
            <person name="Nunez D."/>
            <person name="Nunez D."/>
            <person name="Patel S."/>
            <person name="Prieto F."/>
            <person name="Reid T."/>
            <person name="Saldoriga A."/>
            <person name="Schlosser S."/>
            <person name="Sciandra O."/>
            <person name="Sheppard H."/>
            <person name="Smallin M."/>
            <person name="Strickland D."/>
            <person name="Weber M."/>
            <person name="Pollenz R.S."/>
            <person name="Bollivar D.W."/>
            <person name="Garlena R.A."/>
            <person name="Russell D.A."/>
            <person name="Pope W.H."/>
            <person name="Jacobs-Sera D."/>
            <person name="Hatfull G.F."/>
        </authorList>
    </citation>
    <scope>NUCLEOTIDE SEQUENCE [LARGE SCALE GENOMIC DNA]</scope>
</reference>
<name>A0A385DNY6_9CAUD</name>
<proteinExistence type="predicted"/>
<dbReference type="EMBL" id="MH669003">
    <property type="protein sequence ID" value="AXQ61056.1"/>
    <property type="molecule type" value="Genomic_DNA"/>
</dbReference>
<dbReference type="KEGG" id="vg:60329179"/>
<evidence type="ECO:0000313" key="2">
    <source>
        <dbReference type="Proteomes" id="UP000262932"/>
    </source>
</evidence>
<protein>
    <submittedName>
        <fullName evidence="1">Uncharacterized protein</fullName>
    </submittedName>
</protein>
<gene>
    <name evidence="1" type="primary">43</name>
    <name evidence="1" type="ORF">SEA_GIRR_43</name>
</gene>
<accession>A0A385DNY6</accession>
<keyword evidence="2" id="KW-1185">Reference proteome</keyword>
<dbReference type="Proteomes" id="UP000262932">
    <property type="component" value="Segment"/>
</dbReference>